<dbReference type="GO" id="GO:0015087">
    <property type="term" value="F:cobalt ion transmembrane transporter activity"/>
    <property type="evidence" value="ECO:0007669"/>
    <property type="project" value="UniProtKB-UniRule"/>
</dbReference>
<proteinExistence type="inferred from homology"/>
<dbReference type="Pfam" id="PF01544">
    <property type="entry name" value="CorA"/>
    <property type="match status" value="1"/>
</dbReference>
<dbReference type="SUPFAM" id="SSF144083">
    <property type="entry name" value="Magnesium transport protein CorA, transmembrane region"/>
    <property type="match status" value="1"/>
</dbReference>
<evidence type="ECO:0000256" key="12">
    <source>
        <dbReference type="RuleBase" id="RU362010"/>
    </source>
</evidence>
<evidence type="ECO:0000313" key="13">
    <source>
        <dbReference type="EMBL" id="PDZ94290.1"/>
    </source>
</evidence>
<comment type="function">
    <text evidence="11">Mediates influx of magnesium ions. Alternates between open and closed states. Activated by low cytoplasmic Mg(2+) levels. Inactive when cytoplasmic Mg(2+) levels are high.</text>
</comment>
<organism evidence="13 14">
    <name type="scientific">Bacillus cereus</name>
    <dbReference type="NCBI Taxonomy" id="1396"/>
    <lineage>
        <taxon>Bacteria</taxon>
        <taxon>Bacillati</taxon>
        <taxon>Bacillota</taxon>
        <taxon>Bacilli</taxon>
        <taxon>Bacillales</taxon>
        <taxon>Bacillaceae</taxon>
        <taxon>Bacillus</taxon>
        <taxon>Bacillus cereus group</taxon>
    </lineage>
</organism>
<keyword evidence="8 12" id="KW-0406">Ion transport</keyword>
<dbReference type="PANTHER" id="PTHR46494">
    <property type="entry name" value="CORA FAMILY METAL ION TRANSPORTER (EUROFUNG)"/>
    <property type="match status" value="1"/>
</dbReference>
<dbReference type="InterPro" id="IPR002523">
    <property type="entry name" value="MgTranspt_CorA/ZnTranspt_ZntB"/>
</dbReference>
<dbReference type="InterPro" id="IPR004488">
    <property type="entry name" value="Mg/Co-transport_prot_CorA"/>
</dbReference>
<comment type="caution">
    <text evidence="13">The sequence shown here is derived from an EMBL/GenBank/DDBJ whole genome shotgun (WGS) entry which is preliminary data.</text>
</comment>
<evidence type="ECO:0000256" key="10">
    <source>
        <dbReference type="ARBA" id="ARBA00034269"/>
    </source>
</evidence>
<dbReference type="GO" id="GO:0050897">
    <property type="term" value="F:cobalt ion binding"/>
    <property type="evidence" value="ECO:0007669"/>
    <property type="project" value="TreeGrafter"/>
</dbReference>
<comment type="subcellular location">
    <subcellularLocation>
        <location evidence="1">Cell membrane</location>
        <topology evidence="1">Multi-pass membrane protein</topology>
    </subcellularLocation>
    <subcellularLocation>
        <location evidence="12">Membrane</location>
        <topology evidence="12">Multi-pass membrane protein</topology>
    </subcellularLocation>
</comment>
<keyword evidence="9 12" id="KW-0472">Membrane</keyword>
<name>A0A9X6SSE2_BACCE</name>
<comment type="similarity">
    <text evidence="2 12">Belongs to the CorA metal ion transporter (MIT) (TC 1.A.35) family.</text>
</comment>
<dbReference type="NCBIfam" id="TIGR00383">
    <property type="entry name" value="corA"/>
    <property type="match status" value="1"/>
</dbReference>
<dbReference type="GO" id="GO:0000287">
    <property type="term" value="F:magnesium ion binding"/>
    <property type="evidence" value="ECO:0007669"/>
    <property type="project" value="TreeGrafter"/>
</dbReference>
<dbReference type="PANTHER" id="PTHR46494:SF1">
    <property type="entry name" value="CORA FAMILY METAL ION TRANSPORTER (EUROFUNG)"/>
    <property type="match status" value="1"/>
</dbReference>
<sequence>MITVFAVTKEKKIIKNITIKELSTLDVDWYWVDFDNPTEEEVLLLETHFNFHPLAIEDCLHFIQRPKINFYEKGELDKYAFLVLTALNKETYEAEEVDVFLGQNYIVSFHKGILDGLSQLRQKIERGNMGESSPVYVLHALIDNLVDGYFPIIYEVEDQILMLEDKKNVMPTNIIMERLYEVRSDLVMLRKSIVPMRDLLYRIINISKIDGILDFKHYFTDIYDHLMKLTEMVETNRELSSDIRDNQLSIQAHRANAIMMTLTVITVIFMPLTFIAGIYGMNFEYMPELRYKYGYFIVLGAMVLISLVMAVFFRRKGWFK</sequence>
<protein>
    <recommendedName>
        <fullName evidence="12">Magnesium transport protein CorA</fullName>
    </recommendedName>
</protein>
<keyword evidence="7 12" id="KW-1133">Transmembrane helix</keyword>
<evidence type="ECO:0000313" key="14">
    <source>
        <dbReference type="Proteomes" id="UP000219922"/>
    </source>
</evidence>
<dbReference type="Proteomes" id="UP000219922">
    <property type="component" value="Unassembled WGS sequence"/>
</dbReference>
<evidence type="ECO:0000256" key="9">
    <source>
        <dbReference type="ARBA" id="ARBA00023136"/>
    </source>
</evidence>
<dbReference type="RefSeq" id="WP_098007131.1">
    <property type="nucleotide sequence ID" value="NZ_NVMX01000221.1"/>
</dbReference>
<keyword evidence="6 12" id="KW-0460">Magnesium</keyword>
<dbReference type="Gene3D" id="1.20.58.340">
    <property type="entry name" value="Magnesium transport protein CorA, transmembrane region"/>
    <property type="match status" value="2"/>
</dbReference>
<dbReference type="SUPFAM" id="SSF143865">
    <property type="entry name" value="CorA soluble domain-like"/>
    <property type="match status" value="1"/>
</dbReference>
<evidence type="ECO:0000256" key="1">
    <source>
        <dbReference type="ARBA" id="ARBA00004651"/>
    </source>
</evidence>
<dbReference type="CDD" id="cd12831">
    <property type="entry name" value="TmCorA-like_u2"/>
    <property type="match status" value="1"/>
</dbReference>
<evidence type="ECO:0000256" key="8">
    <source>
        <dbReference type="ARBA" id="ARBA00023065"/>
    </source>
</evidence>
<evidence type="ECO:0000256" key="7">
    <source>
        <dbReference type="ARBA" id="ARBA00022989"/>
    </source>
</evidence>
<evidence type="ECO:0000256" key="4">
    <source>
        <dbReference type="ARBA" id="ARBA00022475"/>
    </source>
</evidence>
<comment type="catalytic activity">
    <reaction evidence="10">
        <text>Mg(2+)(in) = Mg(2+)(out)</text>
        <dbReference type="Rhea" id="RHEA:29827"/>
        <dbReference type="ChEBI" id="CHEBI:18420"/>
    </reaction>
</comment>
<evidence type="ECO:0000256" key="2">
    <source>
        <dbReference type="ARBA" id="ARBA00009765"/>
    </source>
</evidence>
<keyword evidence="3 12" id="KW-0813">Transport</keyword>
<evidence type="ECO:0000256" key="5">
    <source>
        <dbReference type="ARBA" id="ARBA00022692"/>
    </source>
</evidence>
<dbReference type="Gene3D" id="3.30.460.20">
    <property type="entry name" value="CorA soluble domain-like"/>
    <property type="match status" value="1"/>
</dbReference>
<accession>A0A9X6SSE2</accession>
<dbReference type="FunFam" id="1.20.58.340:FF:000004">
    <property type="entry name" value="Magnesium transport protein CorA"/>
    <property type="match status" value="1"/>
</dbReference>
<evidence type="ECO:0000256" key="11">
    <source>
        <dbReference type="ARBA" id="ARBA00045497"/>
    </source>
</evidence>
<dbReference type="InterPro" id="IPR045863">
    <property type="entry name" value="CorA_TM1_TM2"/>
</dbReference>
<dbReference type="AlphaFoldDB" id="A0A9X6SSE2"/>
<keyword evidence="4 12" id="KW-1003">Cell membrane</keyword>
<feature type="transmembrane region" description="Helical" evidence="12">
    <location>
        <begin position="257"/>
        <end position="281"/>
    </location>
</feature>
<gene>
    <name evidence="12 13" type="primary">corA</name>
    <name evidence="13" type="ORF">CON36_34580</name>
</gene>
<dbReference type="InterPro" id="IPR045861">
    <property type="entry name" value="CorA_cytoplasmic_dom"/>
</dbReference>
<keyword evidence="5 12" id="KW-0812">Transmembrane</keyword>
<reference evidence="13 14" key="1">
    <citation type="submission" date="2017-09" db="EMBL/GenBank/DDBJ databases">
        <title>Large-scale bioinformatics analysis of Bacillus genomes uncovers conserved roles of natural products in bacterial physiology.</title>
        <authorList>
            <consortium name="Agbiome Team Llc"/>
            <person name="Bleich R.M."/>
            <person name="Grubbs K.J."/>
            <person name="Santa Maria K.C."/>
            <person name="Allen S.E."/>
            <person name="Farag S."/>
            <person name="Shank E.A."/>
            <person name="Bowers A."/>
        </authorList>
    </citation>
    <scope>NUCLEOTIDE SEQUENCE [LARGE SCALE GENOMIC DNA]</scope>
    <source>
        <strain evidence="13 14">AFS092789</strain>
    </source>
</reference>
<evidence type="ECO:0000256" key="6">
    <source>
        <dbReference type="ARBA" id="ARBA00022842"/>
    </source>
</evidence>
<dbReference type="EMBL" id="NVMX01000221">
    <property type="protein sequence ID" value="PDZ94290.1"/>
    <property type="molecule type" value="Genomic_DNA"/>
</dbReference>
<feature type="transmembrane region" description="Helical" evidence="12">
    <location>
        <begin position="293"/>
        <end position="313"/>
    </location>
</feature>
<dbReference type="GO" id="GO:0005886">
    <property type="term" value="C:plasma membrane"/>
    <property type="evidence" value="ECO:0007669"/>
    <property type="project" value="UniProtKB-SubCell"/>
</dbReference>
<dbReference type="GO" id="GO:0015095">
    <property type="term" value="F:magnesium ion transmembrane transporter activity"/>
    <property type="evidence" value="ECO:0007669"/>
    <property type="project" value="UniProtKB-UniRule"/>
</dbReference>
<evidence type="ECO:0000256" key="3">
    <source>
        <dbReference type="ARBA" id="ARBA00022448"/>
    </source>
</evidence>